<evidence type="ECO:0000313" key="8">
    <source>
        <dbReference type="EMBL" id="AEH51431.1"/>
    </source>
</evidence>
<keyword evidence="2" id="KW-0285">Flavoprotein</keyword>
<dbReference type="PANTHER" id="PTHR46568:SF1">
    <property type="entry name" value="ALKYLDIHYDROXYACETONEPHOSPHATE SYNTHASE, PEROXISOMAL"/>
    <property type="match status" value="1"/>
</dbReference>
<dbReference type="Gene3D" id="1.10.45.10">
    <property type="entry name" value="Vanillyl-alcohol Oxidase, Chain A, domain 4"/>
    <property type="match status" value="1"/>
</dbReference>
<keyword evidence="9" id="KW-1185">Reference proteome</keyword>
<evidence type="ECO:0000259" key="7">
    <source>
        <dbReference type="PROSITE" id="PS51387"/>
    </source>
</evidence>
<feature type="site" description="Important for enzyme activity" evidence="6">
    <location>
        <position position="337"/>
    </location>
</feature>
<dbReference type="InterPro" id="IPR016169">
    <property type="entry name" value="FAD-bd_PCMH_sub2"/>
</dbReference>
<dbReference type="RefSeq" id="WP_013932646.1">
    <property type="nucleotide sequence ID" value="NC_015707.1"/>
</dbReference>
<dbReference type="Gene3D" id="3.30.70.3450">
    <property type="match status" value="1"/>
</dbReference>
<dbReference type="GO" id="GO:0071949">
    <property type="term" value="F:FAD binding"/>
    <property type="evidence" value="ECO:0007669"/>
    <property type="project" value="InterPro"/>
</dbReference>
<gene>
    <name evidence="8" type="ORF">Theth_1368</name>
</gene>
<dbReference type="InterPro" id="IPR016171">
    <property type="entry name" value="Vanillyl_alc_oxidase_C-sub2"/>
</dbReference>
<reference evidence="8 9" key="1">
    <citation type="submission" date="2010-11" db="EMBL/GenBank/DDBJ databases">
        <title>The complete genome of Thermotoga thermarum DSM 5069.</title>
        <authorList>
            <consortium name="US DOE Joint Genome Institute (JGI-PGF)"/>
            <person name="Lucas S."/>
            <person name="Copeland A."/>
            <person name="Lapidus A."/>
            <person name="Bruce D."/>
            <person name="Goodwin L."/>
            <person name="Pitluck S."/>
            <person name="Kyrpides N."/>
            <person name="Mavromatis K."/>
            <person name="Ivanova N."/>
            <person name="Zeytun A."/>
            <person name="Brettin T."/>
            <person name="Detter J.C."/>
            <person name="Tapia R."/>
            <person name="Han C."/>
            <person name="Land M."/>
            <person name="Hauser L."/>
            <person name="Markowitz V."/>
            <person name="Cheng J.-F."/>
            <person name="Hugenholtz P."/>
            <person name="Woyke T."/>
            <person name="Wu D."/>
            <person name="Spring S."/>
            <person name="Schroeder M."/>
            <person name="Brambilla E."/>
            <person name="Klenk H.-P."/>
            <person name="Eisen J.A."/>
        </authorList>
    </citation>
    <scope>NUCLEOTIDE SEQUENCE [LARGE SCALE GENOMIC DNA]</scope>
    <source>
        <strain evidence="8 9">DSM 5069</strain>
    </source>
</reference>
<dbReference type="GO" id="GO:0008609">
    <property type="term" value="F:alkylglycerone-phosphate synthase activity"/>
    <property type="evidence" value="ECO:0007669"/>
    <property type="project" value="UniProtKB-EC"/>
</dbReference>
<feature type="binding site" evidence="5">
    <location>
        <position position="424"/>
    </location>
    <ligand>
        <name>substrate</name>
    </ligand>
</feature>
<evidence type="ECO:0000256" key="5">
    <source>
        <dbReference type="PIRSR" id="PIRSR625650-2"/>
    </source>
</evidence>
<dbReference type="Proteomes" id="UP000006804">
    <property type="component" value="Chromosome"/>
</dbReference>
<dbReference type="EMBL" id="CP002351">
    <property type="protein sequence ID" value="AEH51431.1"/>
    <property type="molecule type" value="Genomic_DNA"/>
</dbReference>
<dbReference type="InterPro" id="IPR036318">
    <property type="entry name" value="FAD-bd_PCMH-like_sf"/>
</dbReference>
<dbReference type="InterPro" id="IPR016164">
    <property type="entry name" value="FAD-linked_Oxase-like_C"/>
</dbReference>
<dbReference type="Gene3D" id="3.30.300.330">
    <property type="match status" value="1"/>
</dbReference>
<dbReference type="SUPFAM" id="SSF55103">
    <property type="entry name" value="FAD-linked oxidases, C-terminal domain"/>
    <property type="match status" value="1"/>
</dbReference>
<keyword evidence="3" id="KW-0274">FAD</keyword>
<dbReference type="eggNOG" id="COG0277">
    <property type="taxonomic scope" value="Bacteria"/>
</dbReference>
<name>F7YUG0_9THEM</name>
<dbReference type="InterPro" id="IPR004113">
    <property type="entry name" value="FAD-bd_oxidored_4_C"/>
</dbReference>
<evidence type="ECO:0000256" key="1">
    <source>
        <dbReference type="ARBA" id="ARBA00008000"/>
    </source>
</evidence>
<dbReference type="PROSITE" id="PS51387">
    <property type="entry name" value="FAD_PCMH"/>
    <property type="match status" value="1"/>
</dbReference>
<evidence type="ECO:0000256" key="3">
    <source>
        <dbReference type="ARBA" id="ARBA00022827"/>
    </source>
</evidence>
<feature type="active site" description="Proton donor/acceptor" evidence="4">
    <location>
        <position position="480"/>
    </location>
</feature>
<dbReference type="SUPFAM" id="SSF56176">
    <property type="entry name" value="FAD-binding/transporter-associated domain-like"/>
    <property type="match status" value="1"/>
</dbReference>
<evidence type="ECO:0000313" key="9">
    <source>
        <dbReference type="Proteomes" id="UP000006804"/>
    </source>
</evidence>
<dbReference type="InterPro" id="IPR006094">
    <property type="entry name" value="Oxid_FAD_bind_N"/>
</dbReference>
<evidence type="ECO:0000256" key="4">
    <source>
        <dbReference type="PIRSR" id="PIRSR625650-1"/>
    </source>
</evidence>
<dbReference type="InterPro" id="IPR016166">
    <property type="entry name" value="FAD-bd_PCMH"/>
</dbReference>
<dbReference type="KEGG" id="tta:Theth_1368"/>
<dbReference type="OrthoDB" id="9767256at2"/>
<dbReference type="EC" id="2.5.1.26" evidence="8"/>
<comment type="similarity">
    <text evidence="1">Belongs to the FAD-binding oxidoreductase/transferase type 4 family.</text>
</comment>
<organism evidence="8 9">
    <name type="scientific">Pseudothermotoga thermarum DSM 5069</name>
    <dbReference type="NCBI Taxonomy" id="688269"/>
    <lineage>
        <taxon>Bacteria</taxon>
        <taxon>Thermotogati</taxon>
        <taxon>Thermotogota</taxon>
        <taxon>Thermotogae</taxon>
        <taxon>Thermotogales</taxon>
        <taxon>Thermotogaceae</taxon>
        <taxon>Pseudothermotoga</taxon>
    </lineage>
</organism>
<protein>
    <submittedName>
        <fullName evidence="8">Alkylglycerone-phosphate synthase</fullName>
        <ecNumber evidence="8">2.5.1.26</ecNumber>
    </submittedName>
</protein>
<dbReference type="InterPro" id="IPR025650">
    <property type="entry name" value="Alkyl-DHAP_Synthase"/>
</dbReference>
<dbReference type="Gene3D" id="3.30.465.10">
    <property type="match status" value="1"/>
</dbReference>
<evidence type="ECO:0000256" key="2">
    <source>
        <dbReference type="ARBA" id="ARBA00022630"/>
    </source>
</evidence>
<dbReference type="GO" id="GO:0008610">
    <property type="term" value="P:lipid biosynthetic process"/>
    <property type="evidence" value="ECO:0007669"/>
    <property type="project" value="InterPro"/>
</dbReference>
<evidence type="ECO:0000256" key="6">
    <source>
        <dbReference type="PIRSR" id="PIRSR625650-4"/>
    </source>
</evidence>
<dbReference type="Pfam" id="PF02913">
    <property type="entry name" value="FAD-oxidase_C"/>
    <property type="match status" value="1"/>
</dbReference>
<dbReference type="Pfam" id="PF01565">
    <property type="entry name" value="FAD_binding_4"/>
    <property type="match status" value="1"/>
</dbReference>
<dbReference type="HOGENOM" id="CLU_017779_2_0_0"/>
<dbReference type="PANTHER" id="PTHR46568">
    <property type="entry name" value="ALKYLDIHYDROXYACETONEPHOSPHATE SYNTHASE, PEROXISOMAL"/>
    <property type="match status" value="1"/>
</dbReference>
<sequence>MGFVPKWVEQVAPPDSYRAIFKWGDPSFFKHPNERLYALLKKALNLMDEDFLQPVDLGFEKVEVNIPIKLSKNQLEKLKQIVGEENVKTDDFSRVKASYGKTAYDILRLRKKIIENLPDAVVYPRNERDVVELVKYCNEEKIPIYPRGGGSTVTRGTECVKGGICVDFTKHMNKIISVNEVNHTVTVEPGIYGPELEEKLNNAPKYFGTKHRYTCGHLPQSFEYSTVGGWVVTRGAGQNSTYYGKIEDLVVCQKYITPIGEIVTKPYPRAALGPSIDQIFIGSEGAYGLLVSVTLKIFRYMPENDQRFSFIFPSFEKALNACREIMQGQFGFPAVMRLSDPEETDVAMKLYGVEGTIIDKLIRMKGYKPMERCLLLGLAQGEKDFAKNIKRKIMKIAKDFGGMYTTGYVTKAWEKGRFTDPYIRDDLMDFGIVIDTLECAVAWDQVEYVWKTVRSFCKQRPNTIVMSHCSHFYPQGTNLYFIFVGKFKDIQEFVEYQSGIIDSIVKSGAALSHHHGIGKLFAPWFEECIGTNQLNVMKCLKKYFDPNNIMNPGGTLGLDLEVKK</sequence>
<dbReference type="STRING" id="688269.Theth_1368"/>
<dbReference type="AlphaFoldDB" id="F7YUG0"/>
<dbReference type="PATRIC" id="fig|688269.3.peg.1408"/>
<proteinExistence type="inferred from homology"/>
<keyword evidence="8" id="KW-0808">Transferase</keyword>
<accession>F7YUG0</accession>
<feature type="domain" description="FAD-binding PCMH-type" evidence="7">
    <location>
        <begin position="114"/>
        <end position="300"/>
    </location>
</feature>